<organism evidence="1">
    <name type="scientific">Brassica campestris</name>
    <name type="common">Field mustard</name>
    <dbReference type="NCBI Taxonomy" id="3711"/>
    <lineage>
        <taxon>Eukaryota</taxon>
        <taxon>Viridiplantae</taxon>
        <taxon>Streptophyta</taxon>
        <taxon>Embryophyta</taxon>
        <taxon>Tracheophyta</taxon>
        <taxon>Spermatophyta</taxon>
        <taxon>Magnoliopsida</taxon>
        <taxon>eudicotyledons</taxon>
        <taxon>Gunneridae</taxon>
        <taxon>Pentapetalae</taxon>
        <taxon>rosids</taxon>
        <taxon>malvids</taxon>
        <taxon>Brassicales</taxon>
        <taxon>Brassicaceae</taxon>
        <taxon>Brassiceae</taxon>
        <taxon>Brassica</taxon>
    </lineage>
</organism>
<dbReference type="AlphaFoldDB" id="A0A3P5ZE57"/>
<accession>A0A3P5ZE57</accession>
<proteinExistence type="predicted"/>
<reference evidence="1" key="1">
    <citation type="submission" date="2018-11" db="EMBL/GenBank/DDBJ databases">
        <authorList>
            <consortium name="Genoscope - CEA"/>
            <person name="William W."/>
        </authorList>
    </citation>
    <scope>NUCLEOTIDE SEQUENCE</scope>
</reference>
<protein>
    <submittedName>
        <fullName evidence="1">Uncharacterized protein</fullName>
    </submittedName>
</protein>
<evidence type="ECO:0000313" key="1">
    <source>
        <dbReference type="EMBL" id="VDC71061.1"/>
    </source>
</evidence>
<dbReference type="EMBL" id="LR031570">
    <property type="protein sequence ID" value="VDC71061.1"/>
    <property type="molecule type" value="Genomic_DNA"/>
</dbReference>
<name>A0A3P5ZE57_BRACM</name>
<gene>
    <name evidence="1" type="ORF">BRAA05T20775Z</name>
</gene>
<sequence>MVGFLWVMRMGTNTRFSAGLFSLLHRVCRFQRRATRRFSNHNVF</sequence>